<dbReference type="RefSeq" id="WP_038536333.1">
    <property type="nucleotide sequence ID" value="NZ_CP009223.1"/>
</dbReference>
<dbReference type="EMBL" id="CP009223">
    <property type="protein sequence ID" value="AIM63116.1"/>
    <property type="molecule type" value="Genomic_DNA"/>
</dbReference>
<protein>
    <submittedName>
        <fullName evidence="1">Uncharacterized protein</fullName>
    </submittedName>
</protein>
<sequence length="65" mass="7333">MGFKTFLKSKTVDEYLRARKDPELMQEIANRTSKEVASNAGDTFKKNTTAVAKHLEKPLLVLGKH</sequence>
<evidence type="ECO:0000313" key="2">
    <source>
        <dbReference type="Proteomes" id="UP000029079"/>
    </source>
</evidence>
<keyword evidence="2" id="KW-1185">Reference proteome</keyword>
<dbReference type="KEGG" id="wct:WS74_0864"/>
<organism evidence="1 2">
    <name type="scientific">Weissella ceti</name>
    <dbReference type="NCBI Taxonomy" id="759620"/>
    <lineage>
        <taxon>Bacteria</taxon>
        <taxon>Bacillati</taxon>
        <taxon>Bacillota</taxon>
        <taxon>Bacilli</taxon>
        <taxon>Lactobacillales</taxon>
        <taxon>Lactobacillaceae</taxon>
        <taxon>Weissella</taxon>
    </lineage>
</organism>
<dbReference type="AlphaFoldDB" id="A0A088GGL2"/>
<proteinExistence type="predicted"/>
<dbReference type="Proteomes" id="UP000029079">
    <property type="component" value="Chromosome"/>
</dbReference>
<gene>
    <name evidence="1" type="ORF">WS74_0864</name>
</gene>
<reference evidence="2" key="2">
    <citation type="submission" date="2014-08" db="EMBL/GenBank/DDBJ databases">
        <title>Complete genome of Weissella ceti strain WS74 isolated from diseased rainbow trout in Brazil.</title>
        <authorList>
            <person name="Figueiredo H.C.P."/>
            <person name="Leal C.A.G."/>
            <person name="Pereira F.L."/>
            <person name="Soares S.C."/>
            <person name="Dorella F.A."/>
            <person name="Carvalho A.F."/>
            <person name="Azevedo V.A.C."/>
        </authorList>
    </citation>
    <scope>NUCLEOTIDE SEQUENCE [LARGE SCALE GENOMIC DNA]</scope>
    <source>
        <strain evidence="2">WS74</strain>
    </source>
</reference>
<name>A0A088GGL2_9LACO</name>
<reference evidence="1 2" key="1">
    <citation type="journal article" date="2014" name="Genome Announc.">
        <title>Complete Genome Sequences of Fish Pathogenic Weissella ceti Strains WS74 and WS105.</title>
        <authorList>
            <person name="Figueiredo H.C."/>
            <person name="Leal C.A."/>
            <person name="Dorella F.A."/>
            <person name="Carvalho A.F."/>
            <person name="Soares S.C."/>
            <person name="Pereira F.L."/>
            <person name="Azevedo V.A."/>
        </authorList>
    </citation>
    <scope>NUCLEOTIDE SEQUENCE [LARGE SCALE GENOMIC DNA]</scope>
    <source>
        <strain evidence="1 2">WS74</strain>
    </source>
</reference>
<accession>A0A088GGL2</accession>
<evidence type="ECO:0000313" key="1">
    <source>
        <dbReference type="EMBL" id="AIM63116.1"/>
    </source>
</evidence>